<proteinExistence type="predicted"/>
<evidence type="ECO:0000313" key="2">
    <source>
        <dbReference type="EMBL" id="MCH4295835.1"/>
    </source>
</evidence>
<reference evidence="2 3" key="1">
    <citation type="submission" date="2022-02" db="EMBL/GenBank/DDBJ databases">
        <title>The genome sequence of Shewanella sp. 3B26.</title>
        <authorList>
            <person name="Du J."/>
        </authorList>
    </citation>
    <scope>NUCLEOTIDE SEQUENCE [LARGE SCALE GENOMIC DNA]</scope>
    <source>
        <strain evidence="2 3">3B26</strain>
    </source>
</reference>
<feature type="domain" description="Thaumarchaeal output" evidence="1">
    <location>
        <begin position="118"/>
        <end position="300"/>
    </location>
</feature>
<comment type="caution">
    <text evidence="2">The sequence shown here is derived from an EMBL/GenBank/DDBJ whole genome shotgun (WGS) entry which is preliminary data.</text>
</comment>
<name>A0AAJ1FCC9_9GAMM</name>
<dbReference type="EMBL" id="JAKUDL010000006">
    <property type="protein sequence ID" value="MCH4295835.1"/>
    <property type="molecule type" value="Genomic_DNA"/>
</dbReference>
<accession>A0AAJ1FCC9</accession>
<evidence type="ECO:0000259" key="1">
    <source>
        <dbReference type="Pfam" id="PF18551"/>
    </source>
</evidence>
<evidence type="ECO:0000313" key="3">
    <source>
        <dbReference type="Proteomes" id="UP001297581"/>
    </source>
</evidence>
<dbReference type="RefSeq" id="WP_240591956.1">
    <property type="nucleotide sequence ID" value="NZ_JAKUDL010000006.1"/>
</dbReference>
<dbReference type="Proteomes" id="UP001297581">
    <property type="component" value="Unassembled WGS sequence"/>
</dbReference>
<protein>
    <recommendedName>
        <fullName evidence="1">Thaumarchaeal output domain-containing protein</fullName>
    </recommendedName>
</protein>
<keyword evidence="3" id="KW-1185">Reference proteome</keyword>
<sequence>MSIATITSAPSELPHGHAIWIGPREPQPWHPWFAELSCADEASRQGNNSTMIVLALPAEEQDAALRLLRGNSATALSLIFVLHESALSPFLANGVFDSQFREHCTEHEQRLEQMRLAHGDDPEFKLLCWLWLTDSALAPHAVPSRPELYDYPLLRAWGMDSQEVFAWLNSLKQKGWIEPKRLYNRTRYCPHCDSGHLNYIDVCPRCRSLDIEHRSSLHCFNCGHVGAKDDFLRSGNLGCPNCLTQLRHIGVDYDRPIENQGCNSCDHLFVEASVEAHCLHCSTPSQLDRLKVRNIHSFRLTPAGRALVRQGALQNLFQMVPGERMTQGQFLWLVNWQNQLAQRHGHHHSLMSIEMLNLEAFLKAEGETRGFARLDAMMERLKGLIRVTDACSNYTAQGLLLFLPYTEVSHVQVVADKLREMEELQEGSRIEVRLRALSLPAETGPAIDEWLAQALAGAPQL</sequence>
<dbReference type="AlphaFoldDB" id="A0AAJ1FCC9"/>
<gene>
    <name evidence="2" type="ORF">MJ923_16135</name>
</gene>
<dbReference type="Pfam" id="PF18551">
    <property type="entry name" value="TackOD1"/>
    <property type="match status" value="1"/>
</dbReference>
<organism evidence="2 3">
    <name type="scientific">Shewanella zhuhaiensis</name>
    <dbReference type="NCBI Taxonomy" id="2919576"/>
    <lineage>
        <taxon>Bacteria</taxon>
        <taxon>Pseudomonadati</taxon>
        <taxon>Pseudomonadota</taxon>
        <taxon>Gammaproteobacteria</taxon>
        <taxon>Alteromonadales</taxon>
        <taxon>Shewanellaceae</taxon>
        <taxon>Shewanella</taxon>
    </lineage>
</organism>
<dbReference type="InterPro" id="IPR040572">
    <property type="entry name" value="TackOD1"/>
</dbReference>